<proteinExistence type="predicted"/>
<keyword evidence="3" id="KW-1185">Reference proteome</keyword>
<dbReference type="GeneID" id="36392743"/>
<dbReference type="RefSeq" id="XP_024514222.1">
    <property type="nucleotide sequence ID" value="XM_024658632.1"/>
</dbReference>
<dbReference type="PaxDb" id="214684-A0A0S2LI59"/>
<evidence type="ECO:0000313" key="3">
    <source>
        <dbReference type="Proteomes" id="UP000002149"/>
    </source>
</evidence>
<feature type="region of interest" description="Disordered" evidence="1">
    <location>
        <begin position="152"/>
        <end position="203"/>
    </location>
</feature>
<dbReference type="KEGG" id="cne:CNB03215"/>
<evidence type="ECO:0008006" key="4">
    <source>
        <dbReference type="Google" id="ProtNLM"/>
    </source>
</evidence>
<name>A0A0S2LI59_CRYD1</name>
<feature type="compositionally biased region" description="Pro residues" evidence="1">
    <location>
        <begin position="181"/>
        <end position="197"/>
    </location>
</feature>
<evidence type="ECO:0000256" key="1">
    <source>
        <dbReference type="SAM" id="MobiDB-lite"/>
    </source>
</evidence>
<sequence>MHENPQHPSDKSLSNIFDPVRSRSPAIPSEPAPAYSALPNCDTDFFLAPVLGGKVGDIELVTVDDKRFLVHRKLLEQETVFFHIYYGFVPIWRLNNVGSTQSTQPRVVPIELPSNSHRPAQSRERDATPLSNILCLPKLLAAHLSRSPGAASLLTSHQRQNGDSPCDDLSAPLITNERIPDSPPPAFQDLPPLPPPKDVTAPTPTSSPYTWAVPESSTVLTAFLSLIYPSGIISASPTSLLTSLELTGRVVRAALGYQSAKALSTARDHMVHWVDESPVQVYSMASFFKFGDLARLASIKAVSVPPSQWPEDARVLMGRTSASKLVALHSTRLSRLKQILNGPMEEDEHAHTCVRFPMARDVWRRMAGEISRKVCADSDLIELLDVDLRGGHCGECLVLLGRSVQRCLYEARELPSMI</sequence>
<reference evidence="2 3" key="1">
    <citation type="journal article" date="2005" name="Science">
        <title>The genome of the basidiomycetous yeast and human pathogen Cryptococcus neoformans.</title>
        <authorList>
            <person name="Loftus B.J."/>
            <person name="Fung E."/>
            <person name="Roncaglia P."/>
            <person name="Rowley D."/>
            <person name="Amedeo P."/>
            <person name="Bruno D."/>
            <person name="Vamathevan J."/>
            <person name="Miranda M."/>
            <person name="Anderson I.J."/>
            <person name="Fraser J.A."/>
            <person name="Allen J.E."/>
            <person name="Bosdet I.E."/>
            <person name="Brent M.R."/>
            <person name="Chiu R."/>
            <person name="Doering T.L."/>
            <person name="Donlin M.J."/>
            <person name="D'Souza C.A."/>
            <person name="Fox D.S."/>
            <person name="Grinberg V."/>
            <person name="Fu J."/>
            <person name="Fukushima M."/>
            <person name="Haas B.J."/>
            <person name="Huang J.C."/>
            <person name="Janbon G."/>
            <person name="Jones S.J."/>
            <person name="Koo H.L."/>
            <person name="Krzywinski M.I."/>
            <person name="Kwon-Chung J.K."/>
            <person name="Lengeler K.B."/>
            <person name="Maiti R."/>
            <person name="Marra M.A."/>
            <person name="Marra R.E."/>
            <person name="Mathewson C.A."/>
            <person name="Mitchell T.G."/>
            <person name="Pertea M."/>
            <person name="Riggs F.R."/>
            <person name="Salzberg S.L."/>
            <person name="Schein J.E."/>
            <person name="Shvartsbeyn A."/>
            <person name="Shin H."/>
            <person name="Shumway M."/>
            <person name="Specht C.A."/>
            <person name="Suh B.B."/>
            <person name="Tenney A."/>
            <person name="Utterback T.R."/>
            <person name="Wickes B.L."/>
            <person name="Wortman J.R."/>
            <person name="Wye N.H."/>
            <person name="Kronstad J.W."/>
            <person name="Lodge J.K."/>
            <person name="Heitman J."/>
            <person name="Davis R.W."/>
            <person name="Fraser C.M."/>
            <person name="Hyman R.W."/>
        </authorList>
    </citation>
    <scope>NUCLEOTIDE SEQUENCE [LARGE SCALE GENOMIC DNA]</scope>
    <source>
        <strain evidence="3">JEC21 / ATCC MYA-565</strain>
    </source>
</reference>
<dbReference type="EMBL" id="AE017342">
    <property type="protein sequence ID" value="ALO60401.1"/>
    <property type="molecule type" value="Genomic_DNA"/>
</dbReference>
<organism evidence="2 3">
    <name type="scientific">Cryptococcus deneoformans (strain JEC21 / ATCC MYA-565)</name>
    <name type="common">Cryptococcus neoformans var. neoformans serotype D</name>
    <dbReference type="NCBI Taxonomy" id="214684"/>
    <lineage>
        <taxon>Eukaryota</taxon>
        <taxon>Fungi</taxon>
        <taxon>Dikarya</taxon>
        <taxon>Basidiomycota</taxon>
        <taxon>Agaricomycotina</taxon>
        <taxon>Tremellomycetes</taxon>
        <taxon>Tremellales</taxon>
        <taxon>Cryptococcaceae</taxon>
        <taxon>Cryptococcus</taxon>
        <taxon>Cryptococcus neoformans species complex</taxon>
    </lineage>
</organism>
<dbReference type="Proteomes" id="UP000002149">
    <property type="component" value="Chromosome 2"/>
</dbReference>
<evidence type="ECO:0000313" key="2">
    <source>
        <dbReference type="EMBL" id="ALO60401.1"/>
    </source>
</evidence>
<gene>
    <name evidence="2" type="ordered locus">CNB03215</name>
</gene>
<dbReference type="OrthoDB" id="71307at2759"/>
<accession>A0A0S2LI59</accession>
<dbReference type="VEuPathDB" id="FungiDB:CNB03215"/>
<feature type="compositionally biased region" description="Polar residues" evidence="1">
    <location>
        <begin position="153"/>
        <end position="163"/>
    </location>
</feature>
<dbReference type="InParanoid" id="A0A0S2LI59"/>
<dbReference type="AlphaFoldDB" id="A0A0S2LI59"/>
<protein>
    <recommendedName>
        <fullName evidence="4">BTB domain-containing protein</fullName>
    </recommendedName>
</protein>